<feature type="compositionally biased region" description="Polar residues" evidence="7">
    <location>
        <begin position="9"/>
        <end position="34"/>
    </location>
</feature>
<reference evidence="10" key="1">
    <citation type="journal article" date="2019" name="Database">
        <title>The radish genome database (RadishGD): an integrated information resource for radish genomics.</title>
        <authorList>
            <person name="Yu H.J."/>
            <person name="Baek S."/>
            <person name="Lee Y.J."/>
            <person name="Cho A."/>
            <person name="Mun J.H."/>
        </authorList>
    </citation>
    <scope>NUCLEOTIDE SEQUENCE [LARGE SCALE GENOMIC DNA]</scope>
    <source>
        <strain evidence="10">cv. WK10039</strain>
    </source>
</reference>
<evidence type="ECO:0000256" key="2">
    <source>
        <dbReference type="ARBA" id="ARBA00022771"/>
    </source>
</evidence>
<evidence type="ECO:0000256" key="4">
    <source>
        <dbReference type="ARBA" id="ARBA00023015"/>
    </source>
</evidence>
<dbReference type="PANTHER" id="PTHR46481">
    <property type="entry name" value="ZINC FINGER BED DOMAIN-CONTAINING PROTEIN 4"/>
    <property type="match status" value="1"/>
</dbReference>
<keyword evidence="10" id="KW-1185">Reference proteome</keyword>
<keyword evidence="3" id="KW-0862">Zinc</keyword>
<dbReference type="Pfam" id="PF02892">
    <property type="entry name" value="zf-BED"/>
    <property type="match status" value="1"/>
</dbReference>
<dbReference type="InterPro" id="IPR052035">
    <property type="entry name" value="ZnF_BED_domain_contain"/>
</dbReference>
<keyword evidence="1" id="KW-0479">Metal-binding</keyword>
<feature type="domain" description="BED-type" evidence="9">
    <location>
        <begin position="84"/>
        <end position="132"/>
    </location>
</feature>
<keyword evidence="4" id="KW-0805">Transcription regulation</keyword>
<dbReference type="InterPro" id="IPR036236">
    <property type="entry name" value="Znf_C2H2_sf"/>
</dbReference>
<dbReference type="GeneID" id="108806053"/>
<dbReference type="KEGG" id="rsz:108806053"/>
<dbReference type="InterPro" id="IPR003656">
    <property type="entry name" value="Znf_BED"/>
</dbReference>
<evidence type="ECO:0000313" key="11">
    <source>
        <dbReference type="RefSeq" id="XP_018433578.1"/>
    </source>
</evidence>
<evidence type="ECO:0000256" key="1">
    <source>
        <dbReference type="ARBA" id="ARBA00022723"/>
    </source>
</evidence>
<sequence>MFNLDLTLSPPSAISKNQSQMDSSSTPNVDNNQFEGDEKQEFLTPDSRDKSKQVVSPDRRGKRKESPEASGETMQTQRTPRFLPPRSKIWGHFTRTKESRDKCICHYCNKTFCCATRSGTSNLLKHLSICKRFMLFSEGQSSTQPSVNEEGKMKSRKISDDTFREATNEMMVIAELPLSFIEGAGWKHFCNKMELGRPVSRRTSTRDIVKMYLQRKAAMKQWFKANKQRVSLTTDIWVAQVTRKQILSLSHVFIFIHKQVVSLGHVFIFIRKQVVFLAFVFSLICKEVFSLTYLFTLNRKKVTGVFIFYLKCKLHGCDCSLH</sequence>
<dbReference type="GO" id="GO:0008270">
    <property type="term" value="F:zinc ion binding"/>
    <property type="evidence" value="ECO:0007669"/>
    <property type="project" value="UniProtKB-KW"/>
</dbReference>
<evidence type="ECO:0000256" key="7">
    <source>
        <dbReference type="SAM" id="MobiDB-lite"/>
    </source>
</evidence>
<dbReference type="Proteomes" id="UP000504610">
    <property type="component" value="Chromosome 6"/>
</dbReference>
<evidence type="ECO:0000256" key="8">
    <source>
        <dbReference type="SAM" id="Phobius"/>
    </source>
</evidence>
<evidence type="ECO:0000256" key="3">
    <source>
        <dbReference type="ARBA" id="ARBA00022833"/>
    </source>
</evidence>
<evidence type="ECO:0000313" key="10">
    <source>
        <dbReference type="Proteomes" id="UP000504610"/>
    </source>
</evidence>
<keyword evidence="2 6" id="KW-0863">Zinc-finger</keyword>
<evidence type="ECO:0000256" key="6">
    <source>
        <dbReference type="PROSITE-ProRule" id="PRU00027"/>
    </source>
</evidence>
<reference evidence="11" key="2">
    <citation type="submission" date="2025-08" db="UniProtKB">
        <authorList>
            <consortium name="RefSeq"/>
        </authorList>
    </citation>
    <scope>IDENTIFICATION</scope>
    <source>
        <tissue evidence="11">Leaf</tissue>
    </source>
</reference>
<keyword evidence="8" id="KW-0472">Membrane</keyword>
<feature type="transmembrane region" description="Helical" evidence="8">
    <location>
        <begin position="276"/>
        <end position="295"/>
    </location>
</feature>
<keyword evidence="8" id="KW-0812">Transmembrane</keyword>
<gene>
    <name evidence="11" type="primary">LOC108806053</name>
</gene>
<dbReference type="OrthoDB" id="1745426at2759"/>
<proteinExistence type="predicted"/>
<dbReference type="SUPFAM" id="SSF57667">
    <property type="entry name" value="beta-beta-alpha zinc fingers"/>
    <property type="match status" value="1"/>
</dbReference>
<evidence type="ECO:0000256" key="5">
    <source>
        <dbReference type="ARBA" id="ARBA00023163"/>
    </source>
</evidence>
<keyword evidence="8" id="KW-1133">Transmembrane helix</keyword>
<keyword evidence="5" id="KW-0804">Transcription</keyword>
<accession>A0A6J0JD83</accession>
<dbReference type="RefSeq" id="XP_018433578.1">
    <property type="nucleotide sequence ID" value="XM_018578076.2"/>
</dbReference>
<dbReference type="SMART" id="SM00614">
    <property type="entry name" value="ZnF_BED"/>
    <property type="match status" value="1"/>
</dbReference>
<evidence type="ECO:0000259" key="9">
    <source>
        <dbReference type="PROSITE" id="PS50808"/>
    </source>
</evidence>
<feature type="region of interest" description="Disordered" evidence="7">
    <location>
        <begin position="1"/>
        <end position="87"/>
    </location>
</feature>
<dbReference type="GO" id="GO:0003677">
    <property type="term" value="F:DNA binding"/>
    <property type="evidence" value="ECO:0007669"/>
    <property type="project" value="InterPro"/>
</dbReference>
<name>A0A6J0JD83_RAPSA</name>
<dbReference type="PROSITE" id="PS50808">
    <property type="entry name" value="ZF_BED"/>
    <property type="match status" value="1"/>
</dbReference>
<feature type="compositionally biased region" description="Basic and acidic residues" evidence="7">
    <location>
        <begin position="36"/>
        <end position="52"/>
    </location>
</feature>
<dbReference type="AlphaFoldDB" id="A0A6J0JD83"/>
<protein>
    <submittedName>
        <fullName evidence="11">Uncharacterized protein LOC108806053 isoform X1</fullName>
    </submittedName>
</protein>
<organism evidence="10 11">
    <name type="scientific">Raphanus sativus</name>
    <name type="common">Radish</name>
    <name type="synonym">Raphanus raphanistrum var. sativus</name>
    <dbReference type="NCBI Taxonomy" id="3726"/>
    <lineage>
        <taxon>Eukaryota</taxon>
        <taxon>Viridiplantae</taxon>
        <taxon>Streptophyta</taxon>
        <taxon>Embryophyta</taxon>
        <taxon>Tracheophyta</taxon>
        <taxon>Spermatophyta</taxon>
        <taxon>Magnoliopsida</taxon>
        <taxon>eudicotyledons</taxon>
        <taxon>Gunneridae</taxon>
        <taxon>Pentapetalae</taxon>
        <taxon>rosids</taxon>
        <taxon>malvids</taxon>
        <taxon>Brassicales</taxon>
        <taxon>Brassicaceae</taxon>
        <taxon>Brassiceae</taxon>
        <taxon>Raphanus</taxon>
    </lineage>
</organism>
<dbReference type="PANTHER" id="PTHR46481:SF2">
    <property type="entry name" value="BED-TYPE DOMAIN-CONTAINING PROTEIN"/>
    <property type="match status" value="1"/>
</dbReference>